<organism evidence="6 7">
    <name type="scientific">Ditylenchus destructor</name>
    <dbReference type="NCBI Taxonomy" id="166010"/>
    <lineage>
        <taxon>Eukaryota</taxon>
        <taxon>Metazoa</taxon>
        <taxon>Ecdysozoa</taxon>
        <taxon>Nematoda</taxon>
        <taxon>Chromadorea</taxon>
        <taxon>Rhabditida</taxon>
        <taxon>Tylenchina</taxon>
        <taxon>Tylenchomorpha</taxon>
        <taxon>Sphaerularioidea</taxon>
        <taxon>Anguinidae</taxon>
        <taxon>Anguininae</taxon>
        <taxon>Ditylenchus</taxon>
    </lineage>
</organism>
<dbReference type="GO" id="GO:0097500">
    <property type="term" value="P:receptor localization to non-motile cilium"/>
    <property type="evidence" value="ECO:0007669"/>
    <property type="project" value="TreeGrafter"/>
</dbReference>
<evidence type="ECO:0000313" key="6">
    <source>
        <dbReference type="EMBL" id="KAI1714928.1"/>
    </source>
</evidence>
<feature type="binding site" evidence="4">
    <location>
        <position position="37"/>
    </location>
    <ligand>
        <name>Mg(2+)</name>
        <dbReference type="ChEBI" id="CHEBI:18420"/>
    </ligand>
</feature>
<dbReference type="InterPro" id="IPR051995">
    <property type="entry name" value="Ciliary_GTPase"/>
</dbReference>
<dbReference type="GO" id="GO:1905515">
    <property type="term" value="P:non-motile cilium assembly"/>
    <property type="evidence" value="ECO:0007669"/>
    <property type="project" value="TreeGrafter"/>
</dbReference>
<keyword evidence="7" id="KW-1185">Reference proteome</keyword>
<dbReference type="CDD" id="cd00878">
    <property type="entry name" value="Arf_Arl"/>
    <property type="match status" value="1"/>
</dbReference>
<dbReference type="PRINTS" id="PR00328">
    <property type="entry name" value="SAR1GTPBP"/>
</dbReference>
<proteinExistence type="predicted"/>
<dbReference type="PROSITE" id="PS51417">
    <property type="entry name" value="ARF"/>
    <property type="match status" value="1"/>
</dbReference>
<comment type="caution">
    <text evidence="6">The sequence shown here is derived from an EMBL/GenBank/DDBJ whole genome shotgun (WGS) entry which is preliminary data.</text>
</comment>
<feature type="binding site" evidence="4">
    <location>
        <position position="54"/>
    </location>
    <ligand>
        <name>Mg(2+)</name>
        <dbReference type="ChEBI" id="CHEBI:18420"/>
    </ligand>
</feature>
<dbReference type="SMART" id="SM00177">
    <property type="entry name" value="ARF"/>
    <property type="match status" value="1"/>
</dbReference>
<protein>
    <submittedName>
        <fullName evidence="6">ADP-ribosylation factor family domain-containing protein</fullName>
    </submittedName>
</protein>
<keyword evidence="4" id="KW-0460">Magnesium</keyword>
<keyword evidence="4" id="KW-0479">Metal-binding</keyword>
<dbReference type="GO" id="GO:0003924">
    <property type="term" value="F:GTPase activity"/>
    <property type="evidence" value="ECO:0007669"/>
    <property type="project" value="InterPro"/>
</dbReference>
<evidence type="ECO:0000256" key="2">
    <source>
        <dbReference type="ARBA" id="ARBA00023134"/>
    </source>
</evidence>
<dbReference type="Gene3D" id="3.40.50.300">
    <property type="entry name" value="P-loop containing nucleotide triphosphate hydrolases"/>
    <property type="match status" value="1"/>
</dbReference>
<gene>
    <name evidence="6" type="ORF">DdX_08201</name>
</gene>
<dbReference type="InterPro" id="IPR027417">
    <property type="entry name" value="P-loop_NTPase"/>
</dbReference>
<feature type="compositionally biased region" description="Polar residues" evidence="5">
    <location>
        <begin position="391"/>
        <end position="403"/>
    </location>
</feature>
<feature type="region of interest" description="Disordered" evidence="5">
    <location>
        <begin position="229"/>
        <end position="319"/>
    </location>
</feature>
<keyword evidence="2 3" id="KW-0342">GTP-binding</keyword>
<sequence length="417" mass="46094">MGNCVGGFKRRTRIAPWNRKTRTIVLCFLGLDGAGKTTVVKALQGEDFATVHPTVGFSRAEFMIKKHKIVAYDLGGGERIREIWPTYYAEVYGVVYVVDSAAISRLAENKEIVDSFADRPELVGKPMLFLLNKKDLPEPIDEMQFSDRFELHNLAKNNKTDIRVEGICAVKGSGKDIDAVITEGLEWLIERITDNYVNIEKGVQAALKALQDRQAQDRMERQHRLAMISATQTADSPSQEEHMASDENTDPVQPGPSTEPNVAQSTSDQALVPNGIATINPDSIISPDKAEDASTEVEIRPKSGSLQPVHFHRSRVDPITNSEPLDELIANFDYSAFEVRRLSETSEHNQGEKPGSQDSAFVDEKVPTIAAESHHNVVGSDENGLEIHNLSAPNESNNAENLQESSHTKSEEETHAL</sequence>
<evidence type="ECO:0000256" key="4">
    <source>
        <dbReference type="PIRSR" id="PIRSR606689-2"/>
    </source>
</evidence>
<feature type="region of interest" description="Disordered" evidence="5">
    <location>
        <begin position="343"/>
        <end position="417"/>
    </location>
</feature>
<dbReference type="SMART" id="SM00178">
    <property type="entry name" value="SAR"/>
    <property type="match status" value="1"/>
</dbReference>
<feature type="binding site" evidence="3">
    <location>
        <position position="76"/>
    </location>
    <ligand>
        <name>GTP</name>
        <dbReference type="ChEBI" id="CHEBI:37565"/>
    </ligand>
</feature>
<dbReference type="PANTHER" id="PTHR46090:SF2">
    <property type="entry name" value="ADP-RIBOSYLATION FACTOR-LIKE PROTEIN 13B"/>
    <property type="match status" value="1"/>
</dbReference>
<accession>A0AAD4N327</accession>
<dbReference type="NCBIfam" id="TIGR00231">
    <property type="entry name" value="small_GTP"/>
    <property type="match status" value="1"/>
</dbReference>
<feature type="compositionally biased region" description="Basic and acidic residues" evidence="5">
    <location>
        <begin position="288"/>
        <end position="301"/>
    </location>
</feature>
<feature type="compositionally biased region" description="Basic and acidic residues" evidence="5">
    <location>
        <begin position="406"/>
        <end position="417"/>
    </location>
</feature>
<evidence type="ECO:0000256" key="1">
    <source>
        <dbReference type="ARBA" id="ARBA00022741"/>
    </source>
</evidence>
<keyword evidence="1 3" id="KW-0547">Nucleotide-binding</keyword>
<evidence type="ECO:0000313" key="7">
    <source>
        <dbReference type="Proteomes" id="UP001201812"/>
    </source>
</evidence>
<dbReference type="InterPro" id="IPR005225">
    <property type="entry name" value="Small_GTP-bd"/>
</dbReference>
<reference evidence="6" key="1">
    <citation type="submission" date="2022-01" db="EMBL/GenBank/DDBJ databases">
        <title>Genome Sequence Resource for Two Populations of Ditylenchus destructor, the Migratory Endoparasitic Phytonematode.</title>
        <authorList>
            <person name="Zhang H."/>
            <person name="Lin R."/>
            <person name="Xie B."/>
        </authorList>
    </citation>
    <scope>NUCLEOTIDE SEQUENCE</scope>
    <source>
        <strain evidence="6">BazhouSP</strain>
    </source>
</reference>
<dbReference type="GO" id="GO:0046872">
    <property type="term" value="F:metal ion binding"/>
    <property type="evidence" value="ECO:0007669"/>
    <property type="project" value="UniProtKB-KW"/>
</dbReference>
<dbReference type="EMBL" id="JAKKPZ010000012">
    <property type="protein sequence ID" value="KAI1714928.1"/>
    <property type="molecule type" value="Genomic_DNA"/>
</dbReference>
<dbReference type="InterPro" id="IPR006689">
    <property type="entry name" value="Small_GTPase_ARF/SAR"/>
</dbReference>
<name>A0AAD4N327_9BILA</name>
<feature type="compositionally biased region" description="Polar residues" evidence="5">
    <location>
        <begin position="255"/>
        <end position="269"/>
    </location>
</feature>
<evidence type="ECO:0000256" key="3">
    <source>
        <dbReference type="PIRSR" id="PIRSR606689-1"/>
    </source>
</evidence>
<evidence type="ECO:0000256" key="5">
    <source>
        <dbReference type="SAM" id="MobiDB-lite"/>
    </source>
</evidence>
<dbReference type="AlphaFoldDB" id="A0AAD4N327"/>
<dbReference type="Pfam" id="PF00025">
    <property type="entry name" value="Arf"/>
    <property type="match status" value="1"/>
</dbReference>
<dbReference type="Proteomes" id="UP001201812">
    <property type="component" value="Unassembled WGS sequence"/>
</dbReference>
<dbReference type="SUPFAM" id="SSF52540">
    <property type="entry name" value="P-loop containing nucleoside triphosphate hydrolases"/>
    <property type="match status" value="1"/>
</dbReference>
<dbReference type="GO" id="GO:0060170">
    <property type="term" value="C:ciliary membrane"/>
    <property type="evidence" value="ECO:0007669"/>
    <property type="project" value="TreeGrafter"/>
</dbReference>
<dbReference type="GO" id="GO:0097730">
    <property type="term" value="C:non-motile cilium"/>
    <property type="evidence" value="ECO:0007669"/>
    <property type="project" value="TreeGrafter"/>
</dbReference>
<feature type="binding site" evidence="3">
    <location>
        <begin position="132"/>
        <end position="135"/>
    </location>
    <ligand>
        <name>GTP</name>
        <dbReference type="ChEBI" id="CHEBI:37565"/>
    </ligand>
</feature>
<feature type="binding site" evidence="3">
    <location>
        <begin position="30"/>
        <end position="37"/>
    </location>
    <ligand>
        <name>GTP</name>
        <dbReference type="ChEBI" id="CHEBI:37565"/>
    </ligand>
</feature>
<dbReference type="GO" id="GO:0005525">
    <property type="term" value="F:GTP binding"/>
    <property type="evidence" value="ECO:0007669"/>
    <property type="project" value="UniProtKB-KW"/>
</dbReference>
<dbReference type="PANTHER" id="PTHR46090">
    <property type="entry name" value="ADP-RIBOSYLATION FACTOR-LIKE PROTEIN 13B"/>
    <property type="match status" value="1"/>
</dbReference>